<dbReference type="SUPFAM" id="SSF101960">
    <property type="entry name" value="Stabilizer of iron transporter SufD"/>
    <property type="match status" value="1"/>
</dbReference>
<dbReference type="GO" id="GO:0016226">
    <property type="term" value="P:iron-sulfur cluster assembly"/>
    <property type="evidence" value="ECO:0007669"/>
    <property type="project" value="InterPro"/>
</dbReference>
<dbReference type="InterPro" id="IPR055346">
    <property type="entry name" value="Fe-S_cluster_assembly_SufBD"/>
</dbReference>
<dbReference type="EMBL" id="AZER01000016">
    <property type="protein sequence ID" value="KRL27121.1"/>
    <property type="molecule type" value="Genomic_DNA"/>
</dbReference>
<evidence type="ECO:0000256" key="1">
    <source>
        <dbReference type="ARBA" id="ARBA00043967"/>
    </source>
</evidence>
<reference evidence="4 5" key="1">
    <citation type="journal article" date="2015" name="Genome Announc.">
        <title>Expanding the biotechnology potential of lactobacilli through comparative genomics of 213 strains and associated genera.</title>
        <authorList>
            <person name="Sun Z."/>
            <person name="Harris H.M."/>
            <person name="McCann A."/>
            <person name="Guo C."/>
            <person name="Argimon S."/>
            <person name="Zhang W."/>
            <person name="Yang X."/>
            <person name="Jeffery I.B."/>
            <person name="Cooney J.C."/>
            <person name="Kagawa T.F."/>
            <person name="Liu W."/>
            <person name="Song Y."/>
            <person name="Salvetti E."/>
            <person name="Wrobel A."/>
            <person name="Rasinkangas P."/>
            <person name="Parkhill J."/>
            <person name="Rea M.C."/>
            <person name="O'Sullivan O."/>
            <person name="Ritari J."/>
            <person name="Douillard F.P."/>
            <person name="Paul Ross R."/>
            <person name="Yang R."/>
            <person name="Briner A.E."/>
            <person name="Felis G.E."/>
            <person name="de Vos W.M."/>
            <person name="Barrangou R."/>
            <person name="Klaenhammer T.R."/>
            <person name="Caufield P.W."/>
            <person name="Cui Y."/>
            <person name="Zhang H."/>
            <person name="O'Toole P.W."/>
        </authorList>
    </citation>
    <scope>NUCLEOTIDE SEQUENCE [LARGE SCALE GENOMIC DNA]</scope>
    <source>
        <strain evidence="4 5">DSM 13145</strain>
    </source>
</reference>
<keyword evidence="5" id="KW-1185">Reference proteome</keyword>
<dbReference type="RefSeq" id="WP_057750719.1">
    <property type="nucleotide sequence ID" value="NZ_AZER01000016.1"/>
</dbReference>
<dbReference type="PATRIC" id="fig|1423746.3.peg.882"/>
<organism evidence="4 5">
    <name type="scientific">Limosilactobacillus frumenti DSM 13145</name>
    <dbReference type="NCBI Taxonomy" id="1423746"/>
    <lineage>
        <taxon>Bacteria</taxon>
        <taxon>Bacillati</taxon>
        <taxon>Bacillota</taxon>
        <taxon>Bacilli</taxon>
        <taxon>Lactobacillales</taxon>
        <taxon>Lactobacillaceae</taxon>
        <taxon>Limosilactobacillus</taxon>
    </lineage>
</organism>
<evidence type="ECO:0000313" key="4">
    <source>
        <dbReference type="EMBL" id="KRL27121.1"/>
    </source>
</evidence>
<comment type="caution">
    <text evidence="4">The sequence shown here is derived from an EMBL/GenBank/DDBJ whole genome shotgun (WGS) entry which is preliminary data.</text>
</comment>
<dbReference type="Pfam" id="PF01458">
    <property type="entry name" value="SUFBD_core"/>
    <property type="match status" value="1"/>
</dbReference>
<dbReference type="InterPro" id="IPR011542">
    <property type="entry name" value="SUF_FeS_clus_asmbl_SufD"/>
</dbReference>
<dbReference type="OrthoDB" id="9803529at2"/>
<dbReference type="Pfam" id="PF19295">
    <property type="entry name" value="SufBD_N"/>
    <property type="match status" value="1"/>
</dbReference>
<dbReference type="InterPro" id="IPR045595">
    <property type="entry name" value="SufBD_N"/>
</dbReference>
<dbReference type="InterPro" id="IPR000825">
    <property type="entry name" value="SUF_FeS_clus_asmbl_SufBD_core"/>
</dbReference>
<feature type="domain" description="SUF system FeS cluster assembly SufBD N-terminal" evidence="3">
    <location>
        <begin position="75"/>
        <end position="148"/>
    </location>
</feature>
<protein>
    <submittedName>
        <fullName evidence="4">FeS assembly protein SufD</fullName>
    </submittedName>
</protein>
<sequence>MNEQELKQISQAHNEPAALWDIRQKAFQLIAKTKLPTMQRFSYQDWPLTTENDLSWLPPKPSNIQPTQFTLLGQMVINHTFPEEWQAKGVRVMDMFQAWHDDPTTMTKYFAKVIKPSESKLTAFHYAYMNSGLIIKVPRNMELKAPLELNLIQDNRIDGGLNSHVLVIAGQNSSCSILQHWSSLGKQVNTLNSMVEVIAEPGSHVNFSALDEIGVSSTVTFNRRALIKRDAEVNWAVGMMNDCNTVGDIDAELVGDGSQAHSNMIGVTGHQQHVGINNRVTNRGKHTLGLINQRGVINDQSELIFNGIGQIIHGAHGSQADQQNRVLVMSEQARGDANPILLIDENDVEAGHAASVGPVDPHQMYYLMSRGIPRKLAEQMVIRGFLGPVLDNIPSANVRQHMINILERKLKNE</sequence>
<dbReference type="AlphaFoldDB" id="A0A0R1P3N3"/>
<evidence type="ECO:0000259" key="3">
    <source>
        <dbReference type="Pfam" id="PF19295"/>
    </source>
</evidence>
<evidence type="ECO:0000259" key="2">
    <source>
        <dbReference type="Pfam" id="PF01458"/>
    </source>
</evidence>
<gene>
    <name evidence="4" type="ORF">FD27_GL000871</name>
</gene>
<feature type="domain" description="SUF system FeS cluster assembly SufBD core" evidence="2">
    <location>
        <begin position="159"/>
        <end position="385"/>
    </location>
</feature>
<comment type="similarity">
    <text evidence="1">Belongs to the iron-sulfur cluster assembly SufBD family.</text>
</comment>
<accession>A0A0R1P3N3</accession>
<name>A0A0R1P3N3_9LACO</name>
<proteinExistence type="inferred from homology"/>
<dbReference type="NCBIfam" id="TIGR01981">
    <property type="entry name" value="sufD"/>
    <property type="match status" value="1"/>
</dbReference>
<evidence type="ECO:0000313" key="5">
    <source>
        <dbReference type="Proteomes" id="UP000051445"/>
    </source>
</evidence>
<dbReference type="STRING" id="1423746.FD27_GL000871"/>
<dbReference type="PANTHER" id="PTHR30508:SF1">
    <property type="entry name" value="UPF0051 PROTEIN ABCI8, CHLOROPLASTIC-RELATED"/>
    <property type="match status" value="1"/>
</dbReference>
<dbReference type="Proteomes" id="UP000051445">
    <property type="component" value="Unassembled WGS sequence"/>
</dbReference>
<dbReference type="InterPro" id="IPR037284">
    <property type="entry name" value="SUF_FeS_clus_asmbl_SufBD_sf"/>
</dbReference>
<dbReference type="PANTHER" id="PTHR30508">
    <property type="entry name" value="FES CLUSTER ASSEMBLY PROTEIN SUF"/>
    <property type="match status" value="1"/>
</dbReference>